<dbReference type="Pfam" id="PF05036">
    <property type="entry name" value="SPOR"/>
    <property type="match status" value="1"/>
</dbReference>
<keyword evidence="2" id="KW-0472">Membrane</keyword>
<evidence type="ECO:0000259" key="3">
    <source>
        <dbReference type="PROSITE" id="PS51724"/>
    </source>
</evidence>
<dbReference type="EMBL" id="JAGGKK010000002">
    <property type="protein sequence ID" value="MBP1947677.1"/>
    <property type="molecule type" value="Genomic_DNA"/>
</dbReference>
<organism evidence="4 5">
    <name type="scientific">Virgibacillus litoralis</name>
    <dbReference type="NCBI Taxonomy" id="578221"/>
    <lineage>
        <taxon>Bacteria</taxon>
        <taxon>Bacillati</taxon>
        <taxon>Bacillota</taxon>
        <taxon>Bacilli</taxon>
        <taxon>Bacillales</taxon>
        <taxon>Bacillaceae</taxon>
        <taxon>Virgibacillus</taxon>
    </lineage>
</organism>
<sequence>MGKDNKITVWMGGKKTTLNRDDHPDEKYSIKEFNKDYSAATLEEANGDEVPTFVRRHSDDSNNEHYFGRKSRFSSFKPIILASISAIIIGSVLGFFMLNMFVDIDKGLSQQNYTIPATVDDEDEDETNKETDDQETASDEVISAAQFQSKNAFVLQAGKFEGEANANEMKDKFNQAGFSAMIWLKENYYYVLAGIANSKDKANQLANELNEDKLEVFVKNWGTESSEIKLSDDEISWLKAYNKQWAESLISVNKSENLSEDGWANIVNTIPKNSTNIGGFTSFLKKEISKLVQANKWQEQRMLLNLWYQFNLLVN</sequence>
<keyword evidence="2" id="KW-1133">Transmembrane helix</keyword>
<dbReference type="Proteomes" id="UP001519328">
    <property type="component" value="Unassembled WGS sequence"/>
</dbReference>
<feature type="region of interest" description="Disordered" evidence="1">
    <location>
        <begin position="116"/>
        <end position="138"/>
    </location>
</feature>
<name>A0ABS4H9U7_9BACI</name>
<evidence type="ECO:0000313" key="4">
    <source>
        <dbReference type="EMBL" id="MBP1947677.1"/>
    </source>
</evidence>
<comment type="caution">
    <text evidence="4">The sequence shown here is derived from an EMBL/GenBank/DDBJ whole genome shotgun (WGS) entry which is preliminary data.</text>
</comment>
<gene>
    <name evidence="4" type="ORF">J2Z82_000603</name>
</gene>
<reference evidence="4 5" key="1">
    <citation type="submission" date="2021-03" db="EMBL/GenBank/DDBJ databases">
        <title>Genomic Encyclopedia of Type Strains, Phase IV (KMG-IV): sequencing the most valuable type-strain genomes for metagenomic binning, comparative biology and taxonomic classification.</title>
        <authorList>
            <person name="Goeker M."/>
        </authorList>
    </citation>
    <scope>NUCLEOTIDE SEQUENCE [LARGE SCALE GENOMIC DNA]</scope>
    <source>
        <strain evidence="4 5">DSM 21085</strain>
    </source>
</reference>
<evidence type="ECO:0000256" key="2">
    <source>
        <dbReference type="SAM" id="Phobius"/>
    </source>
</evidence>
<dbReference type="InterPro" id="IPR007730">
    <property type="entry name" value="SPOR-like_dom"/>
</dbReference>
<dbReference type="SUPFAM" id="SSF110997">
    <property type="entry name" value="Sporulation related repeat"/>
    <property type="match status" value="1"/>
</dbReference>
<evidence type="ECO:0000256" key="1">
    <source>
        <dbReference type="SAM" id="MobiDB-lite"/>
    </source>
</evidence>
<evidence type="ECO:0000313" key="5">
    <source>
        <dbReference type="Proteomes" id="UP001519328"/>
    </source>
</evidence>
<protein>
    <recommendedName>
        <fullName evidence="3">SPOR domain-containing protein</fullName>
    </recommendedName>
</protein>
<proteinExistence type="predicted"/>
<dbReference type="PROSITE" id="PS51724">
    <property type="entry name" value="SPOR"/>
    <property type="match status" value="1"/>
</dbReference>
<dbReference type="Gene3D" id="3.30.70.1070">
    <property type="entry name" value="Sporulation related repeat"/>
    <property type="match status" value="1"/>
</dbReference>
<accession>A0ABS4H9U7</accession>
<keyword evidence="5" id="KW-1185">Reference proteome</keyword>
<dbReference type="RefSeq" id="WP_209479295.1">
    <property type="nucleotide sequence ID" value="NZ_JAGGKK010000002.1"/>
</dbReference>
<feature type="compositionally biased region" description="Acidic residues" evidence="1">
    <location>
        <begin position="119"/>
        <end position="138"/>
    </location>
</feature>
<feature type="transmembrane region" description="Helical" evidence="2">
    <location>
        <begin position="79"/>
        <end position="102"/>
    </location>
</feature>
<dbReference type="InterPro" id="IPR036680">
    <property type="entry name" value="SPOR-like_sf"/>
</dbReference>
<feature type="domain" description="SPOR" evidence="3">
    <location>
        <begin position="147"/>
        <end position="225"/>
    </location>
</feature>
<keyword evidence="2" id="KW-0812">Transmembrane</keyword>